<protein>
    <recommendedName>
        <fullName evidence="1">HEPN domain-containing protein</fullName>
    </recommendedName>
</protein>
<evidence type="ECO:0000313" key="2">
    <source>
        <dbReference type="EMBL" id="OGC57038.1"/>
    </source>
</evidence>
<dbReference type="AlphaFoldDB" id="A0A1F4VJI0"/>
<accession>A0A1F4VJI0</accession>
<comment type="caution">
    <text evidence="2">The sequence shown here is derived from an EMBL/GenBank/DDBJ whole genome shotgun (WGS) entry which is preliminary data.</text>
</comment>
<name>A0A1F4VJI0_UNCKA</name>
<sequence>MKDITNVWLKIAKEDYDTAFYLYDGARYPQALYFLCQSLEKLLKAILVESSEKTPQKNFQSIMGVLDIQIFLRKCIALRLKFPQCLIKERSFTNA</sequence>
<proteinExistence type="predicted"/>
<dbReference type="SUPFAM" id="SSF81593">
    <property type="entry name" value="Nucleotidyltransferase substrate binding subunit/domain"/>
    <property type="match status" value="1"/>
</dbReference>
<evidence type="ECO:0000313" key="3">
    <source>
        <dbReference type="Proteomes" id="UP000177763"/>
    </source>
</evidence>
<organism evidence="2 3">
    <name type="scientific">candidate division WWE3 bacterium RIFCSPLOWO2_12_FULL_36_10</name>
    <dbReference type="NCBI Taxonomy" id="1802630"/>
    <lineage>
        <taxon>Bacteria</taxon>
        <taxon>Katanobacteria</taxon>
    </lineage>
</organism>
<gene>
    <name evidence="2" type="ORF">A3H26_03415</name>
</gene>
<reference evidence="2 3" key="1">
    <citation type="journal article" date="2016" name="Nat. Commun.">
        <title>Thousands of microbial genomes shed light on interconnected biogeochemical processes in an aquifer system.</title>
        <authorList>
            <person name="Anantharaman K."/>
            <person name="Brown C.T."/>
            <person name="Hug L.A."/>
            <person name="Sharon I."/>
            <person name="Castelle C.J."/>
            <person name="Probst A.J."/>
            <person name="Thomas B.C."/>
            <person name="Singh A."/>
            <person name="Wilkins M.J."/>
            <person name="Karaoz U."/>
            <person name="Brodie E.L."/>
            <person name="Williams K.H."/>
            <person name="Hubbard S.S."/>
            <person name="Banfield J.F."/>
        </authorList>
    </citation>
    <scope>NUCLEOTIDE SEQUENCE [LARGE SCALE GENOMIC DNA]</scope>
</reference>
<feature type="domain" description="HEPN" evidence="1">
    <location>
        <begin position="7"/>
        <end position="54"/>
    </location>
</feature>
<dbReference type="EMBL" id="MEVN01000023">
    <property type="protein sequence ID" value="OGC57038.1"/>
    <property type="molecule type" value="Genomic_DNA"/>
</dbReference>
<dbReference type="Gene3D" id="1.20.120.330">
    <property type="entry name" value="Nucleotidyltransferases domain 2"/>
    <property type="match status" value="1"/>
</dbReference>
<dbReference type="Pfam" id="PF05168">
    <property type="entry name" value="HEPN"/>
    <property type="match status" value="1"/>
</dbReference>
<dbReference type="InterPro" id="IPR007842">
    <property type="entry name" value="HEPN_dom"/>
</dbReference>
<evidence type="ECO:0000259" key="1">
    <source>
        <dbReference type="Pfam" id="PF05168"/>
    </source>
</evidence>
<dbReference type="Proteomes" id="UP000177763">
    <property type="component" value="Unassembled WGS sequence"/>
</dbReference>